<dbReference type="GeneID" id="17291158"/>
<accession>L1IET3</accession>
<keyword evidence="3" id="KW-1185">Reference proteome</keyword>
<evidence type="ECO:0008006" key="4">
    <source>
        <dbReference type="Google" id="ProtNLM"/>
    </source>
</evidence>
<name>L1IET3_GUITC</name>
<dbReference type="PaxDb" id="55529-EKX34419"/>
<reference evidence="3" key="2">
    <citation type="submission" date="2012-11" db="EMBL/GenBank/DDBJ databases">
        <authorList>
            <person name="Kuo A."/>
            <person name="Curtis B.A."/>
            <person name="Tanifuji G."/>
            <person name="Burki F."/>
            <person name="Gruber A."/>
            <person name="Irimia M."/>
            <person name="Maruyama S."/>
            <person name="Arias M.C."/>
            <person name="Ball S.G."/>
            <person name="Gile G.H."/>
            <person name="Hirakawa Y."/>
            <person name="Hopkins J.F."/>
            <person name="Rensing S.A."/>
            <person name="Schmutz J."/>
            <person name="Symeonidi A."/>
            <person name="Elias M."/>
            <person name="Eveleigh R.J."/>
            <person name="Herman E.K."/>
            <person name="Klute M.J."/>
            <person name="Nakayama T."/>
            <person name="Obornik M."/>
            <person name="Reyes-Prieto A."/>
            <person name="Armbrust E.V."/>
            <person name="Aves S.J."/>
            <person name="Beiko R.G."/>
            <person name="Coutinho P."/>
            <person name="Dacks J.B."/>
            <person name="Durnford D.G."/>
            <person name="Fast N.M."/>
            <person name="Green B.R."/>
            <person name="Grisdale C."/>
            <person name="Hempe F."/>
            <person name="Henrissat B."/>
            <person name="Hoppner M.P."/>
            <person name="Ishida K.-I."/>
            <person name="Kim E."/>
            <person name="Koreny L."/>
            <person name="Kroth P.G."/>
            <person name="Liu Y."/>
            <person name="Malik S.-B."/>
            <person name="Maier U.G."/>
            <person name="McRose D."/>
            <person name="Mock T."/>
            <person name="Neilson J.A."/>
            <person name="Onodera N.T."/>
            <person name="Poole A.M."/>
            <person name="Pritham E.J."/>
            <person name="Richards T.A."/>
            <person name="Rocap G."/>
            <person name="Roy S.W."/>
            <person name="Sarai C."/>
            <person name="Schaack S."/>
            <person name="Shirato S."/>
            <person name="Slamovits C.H."/>
            <person name="Spencer D.F."/>
            <person name="Suzuki S."/>
            <person name="Worden A.Z."/>
            <person name="Zauner S."/>
            <person name="Barry K."/>
            <person name="Bell C."/>
            <person name="Bharti A.K."/>
            <person name="Crow J.A."/>
            <person name="Grimwood J."/>
            <person name="Kramer R."/>
            <person name="Lindquist E."/>
            <person name="Lucas S."/>
            <person name="Salamov A."/>
            <person name="McFadden G.I."/>
            <person name="Lane C.E."/>
            <person name="Keeling P.J."/>
            <person name="Gray M.W."/>
            <person name="Grigoriev I.V."/>
            <person name="Archibald J.M."/>
        </authorList>
    </citation>
    <scope>NUCLEOTIDE SEQUENCE</scope>
    <source>
        <strain evidence="3">CCMP2712</strain>
    </source>
</reference>
<reference evidence="1 3" key="1">
    <citation type="journal article" date="2012" name="Nature">
        <title>Algal genomes reveal evolutionary mosaicism and the fate of nucleomorphs.</title>
        <authorList>
            <consortium name="DOE Joint Genome Institute"/>
            <person name="Curtis B.A."/>
            <person name="Tanifuji G."/>
            <person name="Burki F."/>
            <person name="Gruber A."/>
            <person name="Irimia M."/>
            <person name="Maruyama S."/>
            <person name="Arias M.C."/>
            <person name="Ball S.G."/>
            <person name="Gile G.H."/>
            <person name="Hirakawa Y."/>
            <person name="Hopkins J.F."/>
            <person name="Kuo A."/>
            <person name="Rensing S.A."/>
            <person name="Schmutz J."/>
            <person name="Symeonidi A."/>
            <person name="Elias M."/>
            <person name="Eveleigh R.J."/>
            <person name="Herman E.K."/>
            <person name="Klute M.J."/>
            <person name="Nakayama T."/>
            <person name="Obornik M."/>
            <person name="Reyes-Prieto A."/>
            <person name="Armbrust E.V."/>
            <person name="Aves S.J."/>
            <person name="Beiko R.G."/>
            <person name="Coutinho P."/>
            <person name="Dacks J.B."/>
            <person name="Durnford D.G."/>
            <person name="Fast N.M."/>
            <person name="Green B.R."/>
            <person name="Grisdale C.J."/>
            <person name="Hempel F."/>
            <person name="Henrissat B."/>
            <person name="Hoppner M.P."/>
            <person name="Ishida K."/>
            <person name="Kim E."/>
            <person name="Koreny L."/>
            <person name="Kroth P.G."/>
            <person name="Liu Y."/>
            <person name="Malik S.B."/>
            <person name="Maier U.G."/>
            <person name="McRose D."/>
            <person name="Mock T."/>
            <person name="Neilson J.A."/>
            <person name="Onodera N.T."/>
            <person name="Poole A.M."/>
            <person name="Pritham E.J."/>
            <person name="Richards T.A."/>
            <person name="Rocap G."/>
            <person name="Roy S.W."/>
            <person name="Sarai C."/>
            <person name="Schaack S."/>
            <person name="Shirato S."/>
            <person name="Slamovits C.H."/>
            <person name="Spencer D.F."/>
            <person name="Suzuki S."/>
            <person name="Worden A.Z."/>
            <person name="Zauner S."/>
            <person name="Barry K."/>
            <person name="Bell C."/>
            <person name="Bharti A.K."/>
            <person name="Crow J.A."/>
            <person name="Grimwood J."/>
            <person name="Kramer R."/>
            <person name="Lindquist E."/>
            <person name="Lucas S."/>
            <person name="Salamov A."/>
            <person name="McFadden G.I."/>
            <person name="Lane C.E."/>
            <person name="Keeling P.J."/>
            <person name="Gray M.W."/>
            <person name="Grigoriev I.V."/>
            <person name="Archibald J.M."/>
        </authorList>
    </citation>
    <scope>NUCLEOTIDE SEQUENCE</scope>
    <source>
        <strain evidence="1 3">CCMP2712</strain>
    </source>
</reference>
<sequence length="818" mass="89486">METVCLKWYSRTEARAHISQNFSSSIAMRYETGNTFLYDWSRDQTDTLTGLYSSEFSSVCLFSLETAASGSAEINSGYVASIAITHAGTACMTPTITVSALSGVSVAAQAKVNVTYGGYGYTSAPSQVDSRREDEVLLRYLAAGQELVCEGIWSVGDGNHRRYARGRLLQLSLRGISSANFMEKLQLYPISSALCPTSSCYPIPLQSIVINYEHVLQFSLSSSLLTGMSHVEFSIYDSNGLWLQKVTAEVPHDSLSMKLLSAEFCQVCNANSVCASNGVCDDGAVSLQFSEYQGMRTLVAPAIATSTVTFTVMYHEAMQSNYELSFDVKVGQFYLNVIFWKQISSRSKISKAICSSTGSSMQLTFDQDATEYVPSTWFSCSKSLSFTPAAASTCLLTGNQSVFVNFSNAQPSLPGDGVQVLSSASLTAPNVVSKVEFSSRPIGGNYLPVILGPSTNDFCTSLRLLASVESRRISRFFWSCSNNQQLDQLLRQNQTDTIDLSLDELTFIGYQRQYNISVQVVDVFGVASEVAQHVVWQTLSSSISAVISGQAVYMMHEEIHLRAKLSPSSCLQQFDDVINTTPADIFNVTNRVDLQIPAFALQVGSYQVEMTAFLSNRPYLTGASSFRFEVRQSNAYMYVLGGSPVEASVDQWFRLNMMQINPQQAPSTATTFSWTLYLGINNILLDHEKIQEGMIIVNAIDRLSFQALLSNSTGVSYEWSIPMSQYTLSNLPVGSSSNLFAFIPSGGILLHISLTAVRGAVRGSAQMETTLMDVDVPPLPGSCSYCLNTTSSNINPLVDVLTVSCGNWTDEDPPLRYN</sequence>
<proteinExistence type="predicted"/>
<dbReference type="RefSeq" id="XP_005821399.1">
    <property type="nucleotide sequence ID" value="XM_005821342.1"/>
</dbReference>
<dbReference type="KEGG" id="gtt:GUITHDRAFT_147254"/>
<evidence type="ECO:0000313" key="2">
    <source>
        <dbReference type="EnsemblProtists" id="EKX34419"/>
    </source>
</evidence>
<dbReference type="HOGENOM" id="CLU_345617_0_0_1"/>
<dbReference type="EMBL" id="JH993110">
    <property type="protein sequence ID" value="EKX34419.1"/>
    <property type="molecule type" value="Genomic_DNA"/>
</dbReference>
<evidence type="ECO:0000313" key="1">
    <source>
        <dbReference type="EMBL" id="EKX34419.1"/>
    </source>
</evidence>
<protein>
    <recommendedName>
        <fullName evidence="4">PKD/REJ-like domain-containing protein</fullName>
    </recommendedName>
</protein>
<organism evidence="1">
    <name type="scientific">Guillardia theta (strain CCMP2712)</name>
    <name type="common">Cryptophyte</name>
    <dbReference type="NCBI Taxonomy" id="905079"/>
    <lineage>
        <taxon>Eukaryota</taxon>
        <taxon>Cryptophyceae</taxon>
        <taxon>Pyrenomonadales</taxon>
        <taxon>Geminigeraceae</taxon>
        <taxon>Guillardia</taxon>
    </lineage>
</organism>
<gene>
    <name evidence="1" type="ORF">GUITHDRAFT_147254</name>
</gene>
<reference evidence="2" key="3">
    <citation type="submission" date="2015-06" db="UniProtKB">
        <authorList>
            <consortium name="EnsemblProtists"/>
        </authorList>
    </citation>
    <scope>IDENTIFICATION</scope>
</reference>
<evidence type="ECO:0000313" key="3">
    <source>
        <dbReference type="Proteomes" id="UP000011087"/>
    </source>
</evidence>
<dbReference type="AlphaFoldDB" id="L1IET3"/>
<dbReference type="Proteomes" id="UP000011087">
    <property type="component" value="Unassembled WGS sequence"/>
</dbReference>
<dbReference type="EnsemblProtists" id="EKX34419">
    <property type="protein sequence ID" value="EKX34419"/>
    <property type="gene ID" value="GUITHDRAFT_147254"/>
</dbReference>